<evidence type="ECO:0000313" key="1">
    <source>
        <dbReference type="EMBL" id="SCC32010.1"/>
    </source>
</evidence>
<organism evidence="1 2">
    <name type="scientific">Gilliamella intestini</name>
    <dbReference type="NCBI Taxonomy" id="1798183"/>
    <lineage>
        <taxon>Bacteria</taxon>
        <taxon>Pseudomonadati</taxon>
        <taxon>Pseudomonadota</taxon>
        <taxon>Gammaproteobacteria</taxon>
        <taxon>Orbales</taxon>
        <taxon>Orbaceae</taxon>
        <taxon>Gilliamella</taxon>
    </lineage>
</organism>
<sequence>PLAWIDPLGLSDECPGIGTNNEKIGGTGTVWDDIKSTQPNYPGSVIPKSFEMVLPNGKKVWVHGNATEHMAEYAQHKAVNYTPDAVRLASQQQLRSLQEALNSATKNGIEYNKLITIGGWELKIMQSRKVGELPALIHALPIE</sequence>
<keyword evidence="2" id="KW-1185">Reference proteome</keyword>
<feature type="non-terminal residue" evidence="1">
    <location>
        <position position="1"/>
    </location>
</feature>
<dbReference type="AlphaFoldDB" id="A0A1C4DL99"/>
<gene>
    <name evidence="1" type="ORF">GA0061080_10821</name>
</gene>
<dbReference type="EMBL" id="FMBA01000082">
    <property type="protein sequence ID" value="SCC32010.1"/>
    <property type="molecule type" value="Genomic_DNA"/>
</dbReference>
<dbReference type="STRING" id="1798183.GA0061080_10821"/>
<dbReference type="RefSeq" id="WP_209435841.1">
    <property type="nucleotide sequence ID" value="NZ_FMBA01000082.1"/>
</dbReference>
<dbReference type="Proteomes" id="UP000199698">
    <property type="component" value="Unassembled WGS sequence"/>
</dbReference>
<accession>A0A1C4DL99</accession>
<name>A0A1C4DL99_9GAMM</name>
<reference evidence="2" key="1">
    <citation type="submission" date="2016-08" db="EMBL/GenBank/DDBJ databases">
        <authorList>
            <person name="Varghese N."/>
            <person name="Submissions Spin"/>
        </authorList>
    </citation>
    <scope>NUCLEOTIDE SEQUENCE [LARGE SCALE GENOMIC DNA]</scope>
    <source>
        <strain evidence="2">R-53144</strain>
    </source>
</reference>
<proteinExistence type="predicted"/>
<protein>
    <submittedName>
        <fullName evidence="1">Filamentous hemagglutinin</fullName>
    </submittedName>
</protein>
<evidence type="ECO:0000313" key="2">
    <source>
        <dbReference type="Proteomes" id="UP000199698"/>
    </source>
</evidence>